<organism evidence="5 6">
    <name type="scientific">Bacillus cereus</name>
    <dbReference type="NCBI Taxonomy" id="1396"/>
    <lineage>
        <taxon>Bacteria</taxon>
        <taxon>Bacillati</taxon>
        <taxon>Bacillota</taxon>
        <taxon>Bacilli</taxon>
        <taxon>Bacillales</taxon>
        <taxon>Bacillaceae</taxon>
        <taxon>Bacillus</taxon>
        <taxon>Bacillus cereus group</taxon>
    </lineage>
</organism>
<dbReference type="RefSeq" id="WP_098786384.1">
    <property type="nucleotide sequence ID" value="NZ_NULO01000059.1"/>
</dbReference>
<comment type="caution">
    <text evidence="5">The sequence shown here is derived from an EMBL/GenBank/DDBJ whole genome shotgun (WGS) entry which is preliminary data.</text>
</comment>
<evidence type="ECO:0000256" key="1">
    <source>
        <dbReference type="ARBA" id="ARBA00010923"/>
    </source>
</evidence>
<keyword evidence="3" id="KW-0238">DNA-binding</keyword>
<protein>
    <recommendedName>
        <fullName evidence="4">Type I restriction modification DNA specificity domain-containing protein</fullName>
    </recommendedName>
</protein>
<feature type="domain" description="Type I restriction modification DNA specificity" evidence="4">
    <location>
        <begin position="220"/>
        <end position="407"/>
    </location>
</feature>
<dbReference type="AlphaFoldDB" id="A0A2C1DGP1"/>
<evidence type="ECO:0000313" key="5">
    <source>
        <dbReference type="EMBL" id="PGS99420.1"/>
    </source>
</evidence>
<dbReference type="SUPFAM" id="SSF116734">
    <property type="entry name" value="DNA methylase specificity domain"/>
    <property type="match status" value="2"/>
</dbReference>
<evidence type="ECO:0000256" key="3">
    <source>
        <dbReference type="ARBA" id="ARBA00023125"/>
    </source>
</evidence>
<dbReference type="EMBL" id="NULO01000059">
    <property type="protein sequence ID" value="PGS99420.1"/>
    <property type="molecule type" value="Genomic_DNA"/>
</dbReference>
<dbReference type="Gene3D" id="1.10.287.1120">
    <property type="entry name" value="Bipartite methylase S protein"/>
    <property type="match status" value="1"/>
</dbReference>
<dbReference type="GO" id="GO:0003677">
    <property type="term" value="F:DNA binding"/>
    <property type="evidence" value="ECO:0007669"/>
    <property type="project" value="UniProtKB-KW"/>
</dbReference>
<feature type="domain" description="Type I restriction modification DNA specificity" evidence="4">
    <location>
        <begin position="151"/>
        <end position="192"/>
    </location>
</feature>
<dbReference type="PANTHER" id="PTHR30408">
    <property type="entry name" value="TYPE-1 RESTRICTION ENZYME ECOKI SPECIFICITY PROTEIN"/>
    <property type="match status" value="1"/>
</dbReference>
<evidence type="ECO:0000259" key="4">
    <source>
        <dbReference type="Pfam" id="PF01420"/>
    </source>
</evidence>
<gene>
    <name evidence="5" type="ORF">COD09_17950</name>
</gene>
<reference evidence="5 6" key="1">
    <citation type="submission" date="2017-09" db="EMBL/GenBank/DDBJ databases">
        <title>Large-scale bioinformatics analysis of Bacillus genomes uncovers conserved roles of natural products in bacterial physiology.</title>
        <authorList>
            <consortium name="Agbiome Team Llc"/>
            <person name="Bleich R.M."/>
            <person name="Grubbs K.J."/>
            <person name="Santa Maria K.C."/>
            <person name="Allen S.E."/>
            <person name="Farag S."/>
            <person name="Shank E.A."/>
            <person name="Bowers A."/>
        </authorList>
    </citation>
    <scope>NUCLEOTIDE SEQUENCE [LARGE SCALE GENOMIC DNA]</scope>
    <source>
        <strain evidence="5 6">AFS041432</strain>
    </source>
</reference>
<sequence length="433" mass="49536">MRYSIPEGWELREFSSFMTESTVKNKTKKDYPPLSITQGQGVILQSDKYNKRIASEDTSTYKIAPKGTVVMNPNYLNYGAIGIQDKVDNGLVSSIYGVFQMDYTVNHRYMRHLLRSKKMIAEYNRYANGGCAVVHTGELHGMHVRLTVPIKDFLAIKWVLPPLQEQQKIAVILSSVDEVIEKTEAIIEKIEEVKKGLMQQLFTKGIEHTKFKKTEIGEIPEEWESVKITDIAENEKNAVKPGPFGSSLKKESYVKFGYKVYGQEQVIANDFTIGDYYIDNKKYEELNSFKVKPFDLLISLVGTFGKIAVMPERNFKPGIINPRLLKVTFDKSKANVYFYKYYMSSSFFYRQLEGMSQGGTMGVINGKILKSIYFPFPPLEEQNRIVNMLTKIDNKIGVEKRKYEKLQSLKKGLMQSLLTGKSRVKVDGIKVTK</sequence>
<accession>A0A2C1DGP1</accession>
<dbReference type="InterPro" id="IPR000055">
    <property type="entry name" value="Restrct_endonuc_typeI_TRD"/>
</dbReference>
<dbReference type="Gene3D" id="3.90.220.20">
    <property type="entry name" value="DNA methylase specificity domains"/>
    <property type="match status" value="2"/>
</dbReference>
<evidence type="ECO:0000313" key="6">
    <source>
        <dbReference type="Proteomes" id="UP000225872"/>
    </source>
</evidence>
<proteinExistence type="inferred from homology"/>
<dbReference type="InterPro" id="IPR052021">
    <property type="entry name" value="Type-I_RS_S_subunit"/>
</dbReference>
<evidence type="ECO:0000256" key="2">
    <source>
        <dbReference type="ARBA" id="ARBA00022747"/>
    </source>
</evidence>
<dbReference type="PANTHER" id="PTHR30408:SF12">
    <property type="entry name" value="TYPE I RESTRICTION ENZYME MJAVIII SPECIFICITY SUBUNIT"/>
    <property type="match status" value="1"/>
</dbReference>
<dbReference type="GO" id="GO:0009307">
    <property type="term" value="P:DNA restriction-modification system"/>
    <property type="evidence" value="ECO:0007669"/>
    <property type="project" value="UniProtKB-KW"/>
</dbReference>
<comment type="similarity">
    <text evidence="1">Belongs to the type-I restriction system S methylase family.</text>
</comment>
<dbReference type="Pfam" id="PF01420">
    <property type="entry name" value="Methylase_S"/>
    <property type="match status" value="2"/>
</dbReference>
<dbReference type="InterPro" id="IPR044946">
    <property type="entry name" value="Restrct_endonuc_typeI_TRD_sf"/>
</dbReference>
<dbReference type="Proteomes" id="UP000225872">
    <property type="component" value="Unassembled WGS sequence"/>
</dbReference>
<name>A0A2C1DGP1_BACCE</name>
<keyword evidence="2" id="KW-0680">Restriction system</keyword>